<organism evidence="4 5">
    <name type="scientific">Coniochaeta pulveracea</name>
    <dbReference type="NCBI Taxonomy" id="177199"/>
    <lineage>
        <taxon>Eukaryota</taxon>
        <taxon>Fungi</taxon>
        <taxon>Dikarya</taxon>
        <taxon>Ascomycota</taxon>
        <taxon>Pezizomycotina</taxon>
        <taxon>Sordariomycetes</taxon>
        <taxon>Sordariomycetidae</taxon>
        <taxon>Coniochaetales</taxon>
        <taxon>Coniochaetaceae</taxon>
        <taxon>Coniochaeta</taxon>
    </lineage>
</organism>
<dbReference type="AlphaFoldDB" id="A0A420YIM2"/>
<feature type="transmembrane region" description="Helical" evidence="3">
    <location>
        <begin position="234"/>
        <end position="256"/>
    </location>
</feature>
<dbReference type="PANTHER" id="PTHR11360:SF287">
    <property type="entry name" value="MFS MONOCARBOXYLATE TRANSPORTER"/>
    <property type="match status" value="1"/>
</dbReference>
<evidence type="ECO:0000313" key="4">
    <source>
        <dbReference type="EMBL" id="RKU47732.1"/>
    </source>
</evidence>
<keyword evidence="3" id="KW-1133">Transmembrane helix</keyword>
<dbReference type="InterPro" id="IPR050327">
    <property type="entry name" value="Proton-linked_MCT"/>
</dbReference>
<feature type="transmembrane region" description="Helical" evidence="3">
    <location>
        <begin position="126"/>
        <end position="146"/>
    </location>
</feature>
<dbReference type="InterPro" id="IPR036259">
    <property type="entry name" value="MFS_trans_sf"/>
</dbReference>
<feature type="transmembrane region" description="Helical" evidence="3">
    <location>
        <begin position="268"/>
        <end position="291"/>
    </location>
</feature>
<keyword evidence="5" id="KW-1185">Reference proteome</keyword>
<name>A0A420YIM2_9PEZI</name>
<dbReference type="GO" id="GO:0016020">
    <property type="term" value="C:membrane"/>
    <property type="evidence" value="ECO:0007669"/>
    <property type="project" value="UniProtKB-SubCell"/>
</dbReference>
<evidence type="ECO:0000256" key="1">
    <source>
        <dbReference type="ARBA" id="ARBA00004141"/>
    </source>
</evidence>
<dbReference type="SUPFAM" id="SSF103473">
    <property type="entry name" value="MFS general substrate transporter"/>
    <property type="match status" value="1"/>
</dbReference>
<feature type="transmembrane region" description="Helical" evidence="3">
    <location>
        <begin position="298"/>
        <end position="319"/>
    </location>
</feature>
<dbReference type="Proteomes" id="UP000275385">
    <property type="component" value="Unassembled WGS sequence"/>
</dbReference>
<keyword evidence="3" id="KW-0472">Membrane</keyword>
<evidence type="ECO:0000256" key="2">
    <source>
        <dbReference type="ARBA" id="ARBA00006727"/>
    </source>
</evidence>
<protein>
    <recommendedName>
        <fullName evidence="6">Major facilitator superfamily (MFS) profile domain-containing protein</fullName>
    </recommendedName>
</protein>
<sequence>MESRAEDRAVEISLQPYQGSQHDGPGAQGAEAAFQSLKPVDTGRDAWTVLVAGIAFEALFWGFPMCFGVFQDYYSGLPELKGDTTNIPMIGTLAQGLYQRQQIWAGWPLCILGLVLASFADSVNGLLATQGLMYGLGFLTLTYPIISMLNEWWVARKGMAFDLISASSGVTGAFMPSIIDLLLRTYGHKTTLRACAVALTILTAPLVPLFKGRLPASEHPNLVRVDLTFLKRPLLWVYGSAIVIQGLGFFIPVVFLPSYATSLGISSAQAAFLLAAMSVAQVLGQFALGYVSDKKLPVGLLSALCCVGAGTASLTLWGLGTSMGLLVAFSLVYGFFGFGFGTLRVAMGREVDNDPSTIFALYAIFCLLAGHRQHSCWTLECGVVGGPDRTARLWHGKILWDNHSGRGVIAAGSATHYVVVRLFGAATLSVDWSTVGQYW</sequence>
<feature type="transmembrane region" description="Helical" evidence="3">
    <location>
        <begin position="46"/>
        <end position="70"/>
    </location>
</feature>
<evidence type="ECO:0008006" key="6">
    <source>
        <dbReference type="Google" id="ProtNLM"/>
    </source>
</evidence>
<dbReference type="InterPro" id="IPR011701">
    <property type="entry name" value="MFS"/>
</dbReference>
<reference evidence="4 5" key="1">
    <citation type="submission" date="2018-08" db="EMBL/GenBank/DDBJ databases">
        <title>Draft genome of the lignicolous fungus Coniochaeta pulveracea.</title>
        <authorList>
            <person name="Borstlap C.J."/>
            <person name="De Witt R.N."/>
            <person name="Botha A."/>
            <person name="Volschenk H."/>
        </authorList>
    </citation>
    <scope>NUCLEOTIDE SEQUENCE [LARGE SCALE GENOMIC DNA]</scope>
    <source>
        <strain evidence="4 5">CAB683</strain>
    </source>
</reference>
<dbReference type="Gene3D" id="1.20.1250.20">
    <property type="entry name" value="MFS general substrate transporter like domains"/>
    <property type="match status" value="1"/>
</dbReference>
<comment type="caution">
    <text evidence="4">The sequence shown here is derived from an EMBL/GenBank/DDBJ whole genome shotgun (WGS) entry which is preliminary data.</text>
</comment>
<evidence type="ECO:0000256" key="3">
    <source>
        <dbReference type="SAM" id="Phobius"/>
    </source>
</evidence>
<keyword evidence="3" id="KW-0812">Transmembrane</keyword>
<feature type="transmembrane region" description="Helical" evidence="3">
    <location>
        <begin position="158"/>
        <end position="179"/>
    </location>
</feature>
<dbReference type="EMBL" id="QVQW01000007">
    <property type="protein sequence ID" value="RKU47732.1"/>
    <property type="molecule type" value="Genomic_DNA"/>
</dbReference>
<dbReference type="OrthoDB" id="2213137at2759"/>
<comment type="subcellular location">
    <subcellularLocation>
        <location evidence="1">Membrane</location>
        <topology evidence="1">Multi-pass membrane protein</topology>
    </subcellularLocation>
</comment>
<gene>
    <name evidence="4" type="ORF">DL546_002562</name>
</gene>
<accession>A0A420YIM2</accession>
<feature type="transmembrane region" description="Helical" evidence="3">
    <location>
        <begin position="325"/>
        <end position="346"/>
    </location>
</feature>
<feature type="transmembrane region" description="Helical" evidence="3">
    <location>
        <begin position="103"/>
        <end position="120"/>
    </location>
</feature>
<dbReference type="Pfam" id="PF07690">
    <property type="entry name" value="MFS_1"/>
    <property type="match status" value="1"/>
</dbReference>
<evidence type="ECO:0000313" key="5">
    <source>
        <dbReference type="Proteomes" id="UP000275385"/>
    </source>
</evidence>
<dbReference type="PANTHER" id="PTHR11360">
    <property type="entry name" value="MONOCARBOXYLATE TRANSPORTER"/>
    <property type="match status" value="1"/>
</dbReference>
<comment type="similarity">
    <text evidence="2">Belongs to the major facilitator superfamily. Monocarboxylate porter (TC 2.A.1.13) family.</text>
</comment>
<dbReference type="GO" id="GO:0022857">
    <property type="term" value="F:transmembrane transporter activity"/>
    <property type="evidence" value="ECO:0007669"/>
    <property type="project" value="InterPro"/>
</dbReference>
<proteinExistence type="inferred from homology"/>